<feature type="transmembrane region" description="Helical" evidence="1">
    <location>
        <begin position="138"/>
        <end position="156"/>
    </location>
</feature>
<feature type="transmembrane region" description="Helical" evidence="1">
    <location>
        <begin position="176"/>
        <end position="198"/>
    </location>
</feature>
<dbReference type="Gene3D" id="1.20.1070.10">
    <property type="entry name" value="Rhodopsin 7-helix transmembrane proteins"/>
    <property type="match status" value="1"/>
</dbReference>
<gene>
    <name evidence="2" type="ORF">QR680_006201</name>
</gene>
<proteinExistence type="predicted"/>
<dbReference type="AlphaFoldDB" id="A0AA39HW17"/>
<keyword evidence="1" id="KW-0472">Membrane</keyword>
<protein>
    <submittedName>
        <fullName evidence="2">Uncharacterized protein</fullName>
    </submittedName>
</protein>
<name>A0AA39HW17_9BILA</name>
<comment type="caution">
    <text evidence="2">The sequence shown here is derived from an EMBL/GenBank/DDBJ whole genome shotgun (WGS) entry which is preliminary data.</text>
</comment>
<feature type="transmembrane region" description="Helical" evidence="1">
    <location>
        <begin position="50"/>
        <end position="69"/>
    </location>
</feature>
<organism evidence="2 3">
    <name type="scientific">Steinernema hermaphroditum</name>
    <dbReference type="NCBI Taxonomy" id="289476"/>
    <lineage>
        <taxon>Eukaryota</taxon>
        <taxon>Metazoa</taxon>
        <taxon>Ecdysozoa</taxon>
        <taxon>Nematoda</taxon>
        <taxon>Chromadorea</taxon>
        <taxon>Rhabditida</taxon>
        <taxon>Tylenchina</taxon>
        <taxon>Panagrolaimomorpha</taxon>
        <taxon>Strongyloidoidea</taxon>
        <taxon>Steinernematidae</taxon>
        <taxon>Steinernema</taxon>
    </lineage>
</organism>
<dbReference type="EMBL" id="JAUCMV010000003">
    <property type="protein sequence ID" value="KAK0412421.1"/>
    <property type="molecule type" value="Genomic_DNA"/>
</dbReference>
<evidence type="ECO:0000256" key="1">
    <source>
        <dbReference type="SAM" id="Phobius"/>
    </source>
</evidence>
<reference evidence="2" key="1">
    <citation type="submission" date="2023-06" db="EMBL/GenBank/DDBJ databases">
        <title>Genomic analysis of the entomopathogenic nematode Steinernema hermaphroditum.</title>
        <authorList>
            <person name="Schwarz E.M."/>
            <person name="Heppert J.K."/>
            <person name="Baniya A."/>
            <person name="Schwartz H.T."/>
            <person name="Tan C.-H."/>
            <person name="Antoshechkin I."/>
            <person name="Sternberg P.W."/>
            <person name="Goodrich-Blair H."/>
            <person name="Dillman A.R."/>
        </authorList>
    </citation>
    <scope>NUCLEOTIDE SEQUENCE</scope>
    <source>
        <strain evidence="2">PS9179</strain>
        <tissue evidence="2">Whole animal</tissue>
    </source>
</reference>
<feature type="transmembrane region" description="Helical" evidence="1">
    <location>
        <begin position="106"/>
        <end position="126"/>
    </location>
</feature>
<accession>A0AA39HW17</accession>
<evidence type="ECO:0000313" key="2">
    <source>
        <dbReference type="EMBL" id="KAK0412421.1"/>
    </source>
</evidence>
<evidence type="ECO:0000313" key="3">
    <source>
        <dbReference type="Proteomes" id="UP001175271"/>
    </source>
</evidence>
<keyword evidence="1" id="KW-1133">Transmembrane helix</keyword>
<dbReference type="Proteomes" id="UP001175271">
    <property type="component" value="Unassembled WGS sequence"/>
</dbReference>
<feature type="transmembrane region" description="Helical" evidence="1">
    <location>
        <begin position="12"/>
        <end position="38"/>
    </location>
</feature>
<sequence>MVSPVLVETLLMGLSAIAVLEVTVMLVSVPVNVVIIVLSFWKVPNSLARLYVLHVSVVMLASVLFSYVYTEATGTDHEYDDTQLTSSSFALKFIRDFLRFLSLNVYYFQATLTVSLLYAAFTRPVLSRSFITEKNIRVAVVLCHIIATITSAAQVLSLREMPQHSRTSIVGTCSGIVQLISIGIMATCYIRALYHIFVIMKREDPAGGNQSTAKQLRSMLIYCTPPNILLIISVPEILCISFVDSDNPVFGDVCLFFRFTANISQNLRIFITSVCALIAFRDYRHAFASLFKRCWKCCRRKTTVKVVHVSPASTNL</sequence>
<keyword evidence="1" id="KW-0812">Transmembrane</keyword>
<keyword evidence="3" id="KW-1185">Reference proteome</keyword>